<sequence>MLRRKGAAPRRGWAVTRGLIVVAVAINGVMLLMVHKRGSHLGDAGGPPTLAPPSSPVAVVMDFWASHRRSVSYARFDAPMRSASDERHAAAVAAMRGTGMRCVESTSSFRGTRVLVTGLSRSGSTWQYNAVKKILERAVGAARDAQRLEPPDGDWAVRSAHADADSEKFDACLEGRVCVLKTHIFVPRLLLRVDVVLSSHRDVRDVVLSSMLMFGACYAPIGETRTQRSHGVAPRFQQYAHWAPYVCYDMTYEVMMANRTAEVQRLARAALRATTTTAGNSFLARLAARVDPAAVVSDVEALSSRRPESCVGSSNKRTGRGAPRECWDTKSGFARSHVHESTSKPMAWTRRVVLDEVQRRVPTCDVFISLRRVVQGFGGWLVAHGYAIKPPHLDAAESRRRDADFLRSLPSDNNNNNNNNKESETTKNAPEEEEEEEEGPSWIKTAVQQNPPRRRLLGAGDSRVEEGNSFVESLPEAAHLMDPELRLARGGFPALFPRFVHVVNPFSRRGPHPTTTVGDKPVDEDEIAHASLVRAWKLARWYGVDVEIAAALREGDADLDNLASRWPTRRACVSENGIDTKNGMRLPALRDLLACADANDSGAQFVVLTNPDILVHHHFYLRLYQLVLDERVPFGTAWSITRRQIAPRNFADIAEILASAGEPHLGHDTFVFPRAWIERLDAATLVPGFSPWGGAFLTMLAHVGRAVVLGDKRWTFHLAADGPPASRGADETRAAAAAAALRDQLLAKRAEVCENAPGTLFNARAAAAALASTLGEATSSRCCCALDAYSAPHATTRMPGPNSYRVLDMLSGPKRPPVKPLGLQSYEYVWDRLGPDMTLARCAALPGIQLLPIDDLSRVVKKWCQKRGVACPGTPANSKRPRTTDCARSDARPTFEAELADGVATRGDPLTALVVYEKLPTPFEGGHVRVRQLLSWLCYQGHRVLLVHRDASNSHQGRFLNVVENGTLQQPGEFFLPLPVDVGVPGCSFDNLAVFAVDETMRAMTARELARQRVDIAFVTVWFYRTEAQPIPAVALPVLSKLSRLRQRKIKVALVSDDVQYERALAVGKSRGDDPDYWRKVRHQEMEFYSDPTVDIVLAISDDDKDAFAELQRLRRRLKNDEKRRRSILGGRDWITNNNASDWRRRKRRQLATPPEIGVLPYVARVDGGTTNQGWEAHARSGPRRKDLVFVGGGTFSNRAAVRWLVRAALPAVAALPDEDGGCPELRRARLVLVGTAAWAEEAKKACTEAREQRKVSLVDLLCDPAAKRTTAKRFGKWEAPGVAALGRVDSISPILRKAKLFVAPAIVASGISTKVWLALEHGLPVATSYDGTRGLPKDVRDDAERNDAPWTLVGRPPTRNYTGTPKDILSRESARAFARDVSRVYCDDERWRRHATASIALAKRLESREAWSGADSKLAALFEAPPELRCIDDLHDKRAGAGDGDLQESLLDEIQARFTTMNRRAGGCLELARAGL</sequence>
<evidence type="ECO:0000256" key="1">
    <source>
        <dbReference type="SAM" id="MobiDB-lite"/>
    </source>
</evidence>
<organism evidence="3 4">
    <name type="scientific">Chrysophaeum taylorii</name>
    <dbReference type="NCBI Taxonomy" id="2483200"/>
    <lineage>
        <taxon>Eukaryota</taxon>
        <taxon>Sar</taxon>
        <taxon>Stramenopiles</taxon>
        <taxon>Ochrophyta</taxon>
        <taxon>Pelagophyceae</taxon>
        <taxon>Pelagomonadales</taxon>
        <taxon>Pelagomonadaceae</taxon>
        <taxon>Chrysophaeum</taxon>
    </lineage>
</organism>
<keyword evidence="2" id="KW-1133">Transmembrane helix</keyword>
<dbReference type="EMBL" id="JAQMWT010000572">
    <property type="protein sequence ID" value="KAJ8599316.1"/>
    <property type="molecule type" value="Genomic_DNA"/>
</dbReference>
<protein>
    <submittedName>
        <fullName evidence="3">Uncharacterized protein</fullName>
    </submittedName>
</protein>
<dbReference type="Pfam" id="PF13692">
    <property type="entry name" value="Glyco_trans_1_4"/>
    <property type="match status" value="1"/>
</dbReference>
<dbReference type="Gene3D" id="3.40.50.2000">
    <property type="entry name" value="Glycogen Phosphorylase B"/>
    <property type="match status" value="1"/>
</dbReference>
<keyword evidence="2" id="KW-0472">Membrane</keyword>
<evidence type="ECO:0000313" key="4">
    <source>
        <dbReference type="Proteomes" id="UP001230188"/>
    </source>
</evidence>
<dbReference type="Proteomes" id="UP001230188">
    <property type="component" value="Unassembled WGS sequence"/>
</dbReference>
<dbReference type="SUPFAM" id="SSF53756">
    <property type="entry name" value="UDP-Glycosyltransferase/glycogen phosphorylase"/>
    <property type="match status" value="1"/>
</dbReference>
<evidence type="ECO:0000256" key="2">
    <source>
        <dbReference type="SAM" id="Phobius"/>
    </source>
</evidence>
<feature type="transmembrane region" description="Helical" evidence="2">
    <location>
        <begin position="12"/>
        <end position="34"/>
    </location>
</feature>
<proteinExistence type="predicted"/>
<keyword evidence="4" id="KW-1185">Reference proteome</keyword>
<feature type="region of interest" description="Disordered" evidence="1">
    <location>
        <begin position="406"/>
        <end position="460"/>
    </location>
</feature>
<reference evidence="3" key="1">
    <citation type="submission" date="2023-01" db="EMBL/GenBank/DDBJ databases">
        <title>Metagenome sequencing of chrysophaentin producing Chrysophaeum taylorii.</title>
        <authorList>
            <person name="Davison J."/>
            <person name="Bewley C."/>
        </authorList>
    </citation>
    <scope>NUCLEOTIDE SEQUENCE</scope>
    <source>
        <strain evidence="3">NIES-1699</strain>
    </source>
</reference>
<keyword evidence="2" id="KW-0812">Transmembrane</keyword>
<comment type="caution">
    <text evidence="3">The sequence shown here is derived from an EMBL/GenBank/DDBJ whole genome shotgun (WGS) entry which is preliminary data.</text>
</comment>
<dbReference type="SUPFAM" id="SSF52540">
    <property type="entry name" value="P-loop containing nucleoside triphosphate hydrolases"/>
    <property type="match status" value="1"/>
</dbReference>
<name>A0AAD7U6Q6_9STRA</name>
<accession>A0AAD7U6Q6</accession>
<evidence type="ECO:0000313" key="3">
    <source>
        <dbReference type="EMBL" id="KAJ8599316.1"/>
    </source>
</evidence>
<dbReference type="Gene3D" id="3.40.50.300">
    <property type="entry name" value="P-loop containing nucleotide triphosphate hydrolases"/>
    <property type="match status" value="1"/>
</dbReference>
<dbReference type="InterPro" id="IPR027417">
    <property type="entry name" value="P-loop_NTPase"/>
</dbReference>
<gene>
    <name evidence="3" type="ORF">CTAYLR_005333</name>
</gene>